<proteinExistence type="predicted"/>
<gene>
    <name evidence="3" type="ORF">GFC30_1542</name>
</gene>
<feature type="region of interest" description="Disordered" evidence="1">
    <location>
        <begin position="74"/>
        <end position="97"/>
    </location>
</feature>
<dbReference type="InterPro" id="IPR046118">
    <property type="entry name" value="DUF6115"/>
</dbReference>
<dbReference type="Proteomes" id="UP000076865">
    <property type="component" value="Chromosome"/>
</dbReference>
<evidence type="ECO:0000256" key="1">
    <source>
        <dbReference type="SAM" id="MobiDB-lite"/>
    </source>
</evidence>
<keyword evidence="2" id="KW-1133">Transmembrane helix</keyword>
<evidence type="ECO:0000313" key="3">
    <source>
        <dbReference type="EMBL" id="ANB60003.1"/>
    </source>
</evidence>
<dbReference type="Gene3D" id="1.10.10.60">
    <property type="entry name" value="Homeodomain-like"/>
    <property type="match status" value="1"/>
</dbReference>
<evidence type="ECO:0000256" key="2">
    <source>
        <dbReference type="SAM" id="Phobius"/>
    </source>
</evidence>
<name>A0A160F362_9BACL</name>
<keyword evidence="4" id="KW-1185">Reference proteome</keyword>
<dbReference type="EMBL" id="CP015438">
    <property type="protein sequence ID" value="ANB60003.1"/>
    <property type="molecule type" value="Genomic_DNA"/>
</dbReference>
<dbReference type="PATRIC" id="fig|294699.3.peg.1564"/>
<feature type="compositionally biased region" description="Basic and acidic residues" evidence="1">
    <location>
        <begin position="76"/>
        <end position="86"/>
    </location>
</feature>
<feature type="transmembrane region" description="Helical" evidence="2">
    <location>
        <begin position="6"/>
        <end position="27"/>
    </location>
</feature>
<dbReference type="OrthoDB" id="1708317at2"/>
<protein>
    <submittedName>
        <fullName evidence="3">Putative swrB</fullName>
    </submittedName>
</protein>
<dbReference type="Pfam" id="PF19610">
    <property type="entry name" value="DUF6115"/>
    <property type="match status" value="1"/>
</dbReference>
<reference evidence="3 4" key="1">
    <citation type="journal article" date="2006" name="Syst. Appl. Microbiol.">
        <title>Anoxybacillus amylolyticus sp. nov., a thermophilic amylase producing bacterium isolated from Mount Rittmann (Antarctica).</title>
        <authorList>
            <person name="Poli A."/>
            <person name="Esposito E."/>
            <person name="Lama L."/>
            <person name="Orlando P."/>
            <person name="Nicolaus G."/>
            <person name="de Appolonia F."/>
            <person name="Gambacorta A."/>
            <person name="Nicolaus B."/>
        </authorList>
    </citation>
    <scope>NUCLEOTIDE SEQUENCE [LARGE SCALE GENOMIC DNA]</scope>
    <source>
        <strain evidence="3 4">DSM 15939</strain>
    </source>
</reference>
<sequence length="165" mass="19167">MIALLLTISFVLHALSLFIIILLYLQLTKIKEVEKRQSQIIEEMEQTVSAYFIEWKEENERFLQALSKTLHHRSSAKNETKAEKSEAAPSTALFERKESEWSPLAHVDQMKDTVEIRTIRPKPAPLSLAEQVVQLYKEGKTIEEIAKMLKKGKTEIELLLKFRQM</sequence>
<organism evidence="3 4">
    <name type="scientific">Anoxybacteroides amylolyticum</name>
    <dbReference type="NCBI Taxonomy" id="294699"/>
    <lineage>
        <taxon>Bacteria</taxon>
        <taxon>Bacillati</taxon>
        <taxon>Bacillota</taxon>
        <taxon>Bacilli</taxon>
        <taxon>Bacillales</taxon>
        <taxon>Anoxybacillaceae</taxon>
        <taxon>Anoxybacteroides</taxon>
    </lineage>
</organism>
<dbReference type="RefSeq" id="WP_066323878.1">
    <property type="nucleotide sequence ID" value="NZ_CP015438.1"/>
</dbReference>
<dbReference type="AlphaFoldDB" id="A0A160F362"/>
<keyword evidence="2" id="KW-0472">Membrane</keyword>
<evidence type="ECO:0000313" key="4">
    <source>
        <dbReference type="Proteomes" id="UP000076865"/>
    </source>
</evidence>
<accession>A0A160F362</accession>
<keyword evidence="2" id="KW-0812">Transmembrane</keyword>
<dbReference type="KEGG" id="aamy:GFC30_1542"/>